<protein>
    <recommendedName>
        <fullName evidence="1">BTB domain-containing protein</fullName>
    </recommendedName>
</protein>
<dbReference type="OrthoDB" id="3437866at2759"/>
<dbReference type="STRING" id="658429.L8FTV3"/>
<dbReference type="Gene3D" id="3.30.710.10">
    <property type="entry name" value="Potassium Channel Kv1.1, Chain A"/>
    <property type="match status" value="1"/>
</dbReference>
<sequence length="208" mass="23322">MALESMGQEMVKIIVGEGEGVREFVLHRGLFMDKVMFFEKMFGGGFLESWTSSATLPEDNPEAFEVLAEWIYRSTIKSLRGKGRPKMLQADLAISTVGLEEKYFIPELGDRAMTFLADIRRRSTPTMSQMSTLYKNTHFDSNSRIYAARTVVWALLNPENHGVSSLSIQTACQDSDLLLDAITESVTITITGRQLYVLTRGRHEAAAN</sequence>
<gene>
    <name evidence="2" type="ORF">GMDG_01476</name>
</gene>
<evidence type="ECO:0000313" key="2">
    <source>
        <dbReference type="EMBL" id="ELR04400.1"/>
    </source>
</evidence>
<feature type="domain" description="BTB" evidence="1">
    <location>
        <begin position="9"/>
        <end position="80"/>
    </location>
</feature>
<accession>L8FTV3</accession>
<dbReference type="Proteomes" id="UP000011064">
    <property type="component" value="Unassembled WGS sequence"/>
</dbReference>
<proteinExistence type="predicted"/>
<dbReference type="AlphaFoldDB" id="L8FTV3"/>
<dbReference type="CDD" id="cd18186">
    <property type="entry name" value="BTB_POZ_ZBTB_KLHL-like"/>
    <property type="match status" value="1"/>
</dbReference>
<name>L8FTV3_PSED2</name>
<dbReference type="PROSITE" id="PS50097">
    <property type="entry name" value="BTB"/>
    <property type="match status" value="1"/>
</dbReference>
<evidence type="ECO:0000259" key="1">
    <source>
        <dbReference type="PROSITE" id="PS50097"/>
    </source>
</evidence>
<dbReference type="EMBL" id="GL573186">
    <property type="protein sequence ID" value="ELR04400.1"/>
    <property type="molecule type" value="Genomic_DNA"/>
</dbReference>
<dbReference type="InterPro" id="IPR011333">
    <property type="entry name" value="SKP1/BTB/POZ_sf"/>
</dbReference>
<dbReference type="SUPFAM" id="SSF54695">
    <property type="entry name" value="POZ domain"/>
    <property type="match status" value="1"/>
</dbReference>
<reference evidence="3" key="1">
    <citation type="submission" date="2010-09" db="EMBL/GenBank/DDBJ databases">
        <title>The genome sequence of Geomyces destructans 20631-21.</title>
        <authorList>
            <consortium name="The Broad Institute Genome Sequencing Platform"/>
            <person name="Cuomo C.A."/>
            <person name="Blehert D.S."/>
            <person name="Lorch J.M."/>
            <person name="Young S.K."/>
            <person name="Zeng Q."/>
            <person name="Gargeya S."/>
            <person name="Fitzgerald M."/>
            <person name="Haas B."/>
            <person name="Abouelleil A."/>
            <person name="Alvarado L."/>
            <person name="Arachchi H.M."/>
            <person name="Berlin A."/>
            <person name="Brown A."/>
            <person name="Chapman S.B."/>
            <person name="Chen Z."/>
            <person name="Dunbar C."/>
            <person name="Freedman E."/>
            <person name="Gearin G."/>
            <person name="Gellesch M."/>
            <person name="Goldberg J."/>
            <person name="Griggs A."/>
            <person name="Gujja S."/>
            <person name="Heiman D."/>
            <person name="Howarth C."/>
            <person name="Larson L."/>
            <person name="Lui A."/>
            <person name="MacDonald P.J.P."/>
            <person name="Montmayeur A."/>
            <person name="Murphy C."/>
            <person name="Neiman D."/>
            <person name="Pearson M."/>
            <person name="Priest M."/>
            <person name="Roberts A."/>
            <person name="Saif S."/>
            <person name="Shea T."/>
            <person name="Shenoy N."/>
            <person name="Sisk P."/>
            <person name="Stolte C."/>
            <person name="Sykes S."/>
            <person name="Wortman J."/>
            <person name="Nusbaum C."/>
            <person name="Birren B."/>
        </authorList>
    </citation>
    <scope>NUCLEOTIDE SEQUENCE [LARGE SCALE GENOMIC DNA]</scope>
    <source>
        <strain evidence="3">ATCC MYA-4855 / 20631-21</strain>
    </source>
</reference>
<dbReference type="HOGENOM" id="CLU_1321389_0_0_1"/>
<evidence type="ECO:0000313" key="3">
    <source>
        <dbReference type="Proteomes" id="UP000011064"/>
    </source>
</evidence>
<dbReference type="VEuPathDB" id="FungiDB:GMDG_01476"/>
<organism evidence="2 3">
    <name type="scientific">Pseudogymnoascus destructans (strain ATCC MYA-4855 / 20631-21)</name>
    <name type="common">Bat white-nose syndrome fungus</name>
    <name type="synonym">Geomyces destructans</name>
    <dbReference type="NCBI Taxonomy" id="658429"/>
    <lineage>
        <taxon>Eukaryota</taxon>
        <taxon>Fungi</taxon>
        <taxon>Dikarya</taxon>
        <taxon>Ascomycota</taxon>
        <taxon>Pezizomycotina</taxon>
        <taxon>Leotiomycetes</taxon>
        <taxon>Thelebolales</taxon>
        <taxon>Thelebolaceae</taxon>
        <taxon>Pseudogymnoascus</taxon>
    </lineage>
</organism>
<dbReference type="PANTHER" id="PTHR47843">
    <property type="entry name" value="BTB DOMAIN-CONTAINING PROTEIN-RELATED"/>
    <property type="match status" value="1"/>
</dbReference>
<keyword evidence="3" id="KW-1185">Reference proteome</keyword>
<dbReference type="InterPro" id="IPR000210">
    <property type="entry name" value="BTB/POZ_dom"/>
</dbReference>
<dbReference type="InParanoid" id="L8FTV3"/>